<keyword evidence="2" id="KW-0119">Carbohydrate metabolism</keyword>
<dbReference type="InterPro" id="IPR011330">
    <property type="entry name" value="Glyco_hydro/deAcase_b/a-brl"/>
</dbReference>
<dbReference type="PANTHER" id="PTHR36306:SF3">
    <property type="entry name" value="GLYCOSIDE HYDROLASE FAMILY 57"/>
    <property type="match status" value="1"/>
</dbReference>
<dbReference type="eggNOG" id="COG1449">
    <property type="taxonomic scope" value="Bacteria"/>
</dbReference>
<evidence type="ECO:0000256" key="2">
    <source>
        <dbReference type="ARBA" id="ARBA00023277"/>
    </source>
</evidence>
<name>F2NHD9_DESAR</name>
<dbReference type="GO" id="GO:0005975">
    <property type="term" value="P:carbohydrate metabolic process"/>
    <property type="evidence" value="ECO:0007669"/>
    <property type="project" value="InterPro"/>
</dbReference>
<organism evidence="4 5">
    <name type="scientific">Desulfobacca acetoxidans (strain ATCC 700848 / DSM 11109 / ASRB2)</name>
    <dbReference type="NCBI Taxonomy" id="880072"/>
    <lineage>
        <taxon>Bacteria</taxon>
        <taxon>Pseudomonadati</taxon>
        <taxon>Thermodesulfobacteriota</taxon>
        <taxon>Desulfobaccia</taxon>
        <taxon>Desulfobaccales</taxon>
        <taxon>Desulfobaccaceae</taxon>
        <taxon>Desulfobacca</taxon>
    </lineage>
</organism>
<dbReference type="InterPro" id="IPR021923">
    <property type="entry name" value="DUF3536"/>
</dbReference>
<keyword evidence="5" id="KW-1185">Reference proteome</keyword>
<dbReference type="PANTHER" id="PTHR36306">
    <property type="entry name" value="ALPHA-AMYLASE-RELATED-RELATED"/>
    <property type="match status" value="1"/>
</dbReference>
<comment type="similarity">
    <text evidence="1">Belongs to the glycosyl hydrolase 57 family.</text>
</comment>
<evidence type="ECO:0000313" key="5">
    <source>
        <dbReference type="Proteomes" id="UP000000483"/>
    </source>
</evidence>
<dbReference type="CDD" id="cd10797">
    <property type="entry name" value="GH57N_APU_like_1"/>
    <property type="match status" value="1"/>
</dbReference>
<dbReference type="InterPro" id="IPR004300">
    <property type="entry name" value="Glyco_hydro_57_N"/>
</dbReference>
<dbReference type="Pfam" id="PF12055">
    <property type="entry name" value="DUF3536"/>
    <property type="match status" value="1"/>
</dbReference>
<dbReference type="InterPro" id="IPR052046">
    <property type="entry name" value="GH57_Enzymes"/>
</dbReference>
<dbReference type="EMBL" id="CP002629">
    <property type="protein sequence ID" value="AEB09055.1"/>
    <property type="molecule type" value="Genomic_DNA"/>
</dbReference>
<evidence type="ECO:0000313" key="4">
    <source>
        <dbReference type="EMBL" id="AEB09055.1"/>
    </source>
</evidence>
<evidence type="ECO:0000259" key="3">
    <source>
        <dbReference type="Pfam" id="PF03065"/>
    </source>
</evidence>
<dbReference type="KEGG" id="dao:Desac_1193"/>
<reference evidence="4 5" key="1">
    <citation type="journal article" date="2011" name="Stand. Genomic Sci.">
        <title>Complete genome sequence of the acetate-degrading sulfate reducer Desulfobacca acetoxidans type strain (ASRB2).</title>
        <authorList>
            <person name="Goker M."/>
            <person name="Teshima H."/>
            <person name="Lapidus A."/>
            <person name="Nolan M."/>
            <person name="Lucas S."/>
            <person name="Hammon N."/>
            <person name="Deshpande S."/>
            <person name="Cheng J.F."/>
            <person name="Tapia R."/>
            <person name="Han C."/>
            <person name="Goodwin L."/>
            <person name="Pitluck S."/>
            <person name="Huntemann M."/>
            <person name="Liolios K."/>
            <person name="Ivanova N."/>
            <person name="Pagani I."/>
            <person name="Mavromatis K."/>
            <person name="Ovchinikova G."/>
            <person name="Pati A."/>
            <person name="Chen A."/>
            <person name="Palaniappan K."/>
            <person name="Land M."/>
            <person name="Hauser L."/>
            <person name="Brambilla E.M."/>
            <person name="Rohde M."/>
            <person name="Spring S."/>
            <person name="Detter J.C."/>
            <person name="Woyke T."/>
            <person name="Bristow J."/>
            <person name="Eisen J.A."/>
            <person name="Markowitz V."/>
            <person name="Hugenholtz P."/>
            <person name="Kyrpides N.C."/>
            <person name="Klenk H.P."/>
        </authorList>
    </citation>
    <scope>NUCLEOTIDE SEQUENCE [LARGE SCALE GENOMIC DNA]</scope>
    <source>
        <strain evidence="5">ATCC 700848 / DSM 11109 / ASRB2</strain>
    </source>
</reference>
<dbReference type="AlphaFoldDB" id="F2NHD9"/>
<evidence type="ECO:0000256" key="1">
    <source>
        <dbReference type="ARBA" id="ARBA00006821"/>
    </source>
</evidence>
<dbReference type="SUPFAM" id="SSF88713">
    <property type="entry name" value="Glycoside hydrolase/deacetylase"/>
    <property type="match status" value="1"/>
</dbReference>
<accession>F2NHD9</accession>
<protein>
    <submittedName>
        <fullName evidence="4">Glycoside hydrolase family 57</fullName>
    </submittedName>
</protein>
<dbReference type="OrthoDB" id="9757977at2"/>
<dbReference type="GO" id="GO:0016787">
    <property type="term" value="F:hydrolase activity"/>
    <property type="evidence" value="ECO:0007669"/>
    <property type="project" value="UniProtKB-KW"/>
</dbReference>
<dbReference type="Gene3D" id="3.20.110.20">
    <property type="match status" value="1"/>
</dbReference>
<dbReference type="Pfam" id="PF03065">
    <property type="entry name" value="Glyco_hydro_57"/>
    <property type="match status" value="1"/>
</dbReference>
<proteinExistence type="inferred from homology"/>
<feature type="domain" description="Glycoside hydrolase family 57 N-terminal" evidence="3">
    <location>
        <begin position="118"/>
        <end position="302"/>
    </location>
</feature>
<dbReference type="Proteomes" id="UP000000483">
    <property type="component" value="Chromosome"/>
</dbReference>
<gene>
    <name evidence="4" type="ordered locus">Desac_1193</name>
</gene>
<sequence length="840" mass="94791">MDRPLIPGSRIFVVLHGHFYQPPRENPWIEEIELEESAYPFPDWNARITRDCYTPNSCARIRDDDLHILDIINNFSYINFNIGPTLLSWLEVNAPATYQRILTADRESQVRLGFGNAIAQAYNHVILPLAHPRDLETEIIWGLKDFSHRFQRPAEAMWLPETAVNLAVLAALIEHGMKYVILSPWQARRLRPLGGGAWQEVNDGSIDPTQPYRCFVPAPDGKTGKRFIDIFFYDGQSAAELSFGELLSDSNRLLNQLASKLSSAAGPQLLNVATDGETFGHHKPFGEMGLAYALARLCPERGWSVTNYRAYLEVRAPVYEVEISLGPQGEGSSWSCAHGVGRWQRDCGCSTGGQAGWRQSWRAPLRQSFDFLNEKLAQIFTQAGGRYLADPWAARHDYIDVILDRSEESREAFFSRHGIPDLKSQDRINVLKLLEMERHALLMYTSCGWFFADLSGLETLQVMKYAARALQLGQEFVSEDLETPFLAILDRARSNIKELGSGRDLYLTKIRPSVITFPKLVNQFSISLLQNRTRQCQYCIYHYRSELLNYEERSHGGLDLSFGRVKLTSGVTQETKILGYATLFLGSYLYRTQVKEGQTAAGFADMVVELCNALEDAPEDITGAMASYFGPDYYTVRDMFKREKRDLFQTLLQKVRQEAESQLLHAFSAVEPLLFTMSEEGLVIAPLFRLAATATISKRVAEILEAWETGEEKLQPKWALAEVIKAAKILQIHLVGDPAAKKMATILEQRLAGLAKDLTLTRAQEVRGLLTLAAQLPLDIDLMEAQNVFFQFMEELSPKLAAMSPRSKSYPKGLATVLLEIALHLKFNPARWQTHLLAAP</sequence>
<dbReference type="HOGENOM" id="CLU_018719_0_0_7"/>
<dbReference type="RefSeq" id="WP_013706167.1">
    <property type="nucleotide sequence ID" value="NC_015388.1"/>
</dbReference>
<keyword evidence="4" id="KW-0378">Hydrolase</keyword>
<dbReference type="STRING" id="880072.Desac_1193"/>
<reference evidence="5" key="2">
    <citation type="submission" date="2011-03" db="EMBL/GenBank/DDBJ databases">
        <title>The complete genome of Desulfobacca acetoxidans DSM 11109.</title>
        <authorList>
            <consortium name="US DOE Joint Genome Institute (JGI-PGF)"/>
            <person name="Lucas S."/>
            <person name="Copeland A."/>
            <person name="Lapidus A."/>
            <person name="Bruce D."/>
            <person name="Goodwin L."/>
            <person name="Pitluck S."/>
            <person name="Peters L."/>
            <person name="Kyrpides N."/>
            <person name="Mavromatis K."/>
            <person name="Ivanova N."/>
            <person name="Ovchinnikova G."/>
            <person name="Teshima H."/>
            <person name="Detter J.C."/>
            <person name="Han C."/>
            <person name="Land M."/>
            <person name="Hauser L."/>
            <person name="Markowitz V."/>
            <person name="Cheng J.-F."/>
            <person name="Hugenholtz P."/>
            <person name="Woyke T."/>
            <person name="Wu D."/>
            <person name="Spring S."/>
            <person name="Schueler E."/>
            <person name="Brambilla E."/>
            <person name="Klenk H.-P."/>
            <person name="Eisen J.A."/>
        </authorList>
    </citation>
    <scope>NUCLEOTIDE SEQUENCE [LARGE SCALE GENOMIC DNA]</scope>
    <source>
        <strain evidence="5">ATCC 700848 / DSM 11109 / ASRB2</strain>
    </source>
</reference>